<dbReference type="PANTHER" id="PTHR20908">
    <property type="entry name" value="LD15586P"/>
    <property type="match status" value="1"/>
</dbReference>
<dbReference type="Proteomes" id="UP000037510">
    <property type="component" value="Unassembled WGS sequence"/>
</dbReference>
<feature type="non-terminal residue" evidence="1">
    <location>
        <position position="231"/>
    </location>
</feature>
<protein>
    <submittedName>
        <fullName evidence="1">Transmembrane protein 53</fullName>
    </submittedName>
</protein>
<dbReference type="Pfam" id="PF05705">
    <property type="entry name" value="DUF829"/>
    <property type="match status" value="2"/>
</dbReference>
<dbReference type="STRING" id="104452.A0A0L7KZ52"/>
<accession>A0A0L7KZ52</accession>
<keyword evidence="1" id="KW-0812">Transmembrane</keyword>
<proteinExistence type="predicted"/>
<dbReference type="GO" id="GO:0017171">
    <property type="term" value="F:serine hydrolase activity"/>
    <property type="evidence" value="ECO:0007669"/>
    <property type="project" value="TreeGrafter"/>
</dbReference>
<keyword evidence="2" id="KW-1185">Reference proteome</keyword>
<dbReference type="PANTHER" id="PTHR20908:SF1">
    <property type="entry name" value="LD15586P"/>
    <property type="match status" value="1"/>
</dbReference>
<organism evidence="1 2">
    <name type="scientific">Operophtera brumata</name>
    <name type="common">Winter moth</name>
    <name type="synonym">Phalaena brumata</name>
    <dbReference type="NCBI Taxonomy" id="104452"/>
    <lineage>
        <taxon>Eukaryota</taxon>
        <taxon>Metazoa</taxon>
        <taxon>Ecdysozoa</taxon>
        <taxon>Arthropoda</taxon>
        <taxon>Hexapoda</taxon>
        <taxon>Insecta</taxon>
        <taxon>Pterygota</taxon>
        <taxon>Neoptera</taxon>
        <taxon>Endopterygota</taxon>
        <taxon>Lepidoptera</taxon>
        <taxon>Glossata</taxon>
        <taxon>Ditrysia</taxon>
        <taxon>Geometroidea</taxon>
        <taxon>Geometridae</taxon>
        <taxon>Larentiinae</taxon>
        <taxon>Operophtera</taxon>
    </lineage>
</organism>
<comment type="caution">
    <text evidence="1">The sequence shown here is derived from an EMBL/GenBank/DDBJ whole genome shotgun (WGS) entry which is preliminary data.</text>
</comment>
<dbReference type="EMBL" id="JTDY01004133">
    <property type="protein sequence ID" value="KOB68543.1"/>
    <property type="molecule type" value="Genomic_DNA"/>
</dbReference>
<name>A0A0L7KZ52_OPEBR</name>
<evidence type="ECO:0000313" key="2">
    <source>
        <dbReference type="Proteomes" id="UP000037510"/>
    </source>
</evidence>
<dbReference type="AlphaFoldDB" id="A0A0L7KZ52"/>
<sequence length="231" mass="26042">MLSWLASKQKHLSKYAEIYTQMGFDVMTITCSPLQVMFPARGSQVGTNTNTNNTDKKLQIPSERPLCIMLSWLASKQKHLSKYAEIYTQMGFDVMTITCSPLQVMFPARGSQIKCLGGKWYVYYFSYQPVLDRVVAQVWDSPADVEELPVGLPLSLFPGNKLLQKAITAYARAHMWLLYRVATQHYWRATQAYHEPPCRAPALFLLSTADPVGAATRSRRAHASMTALGIK</sequence>
<dbReference type="InterPro" id="IPR008547">
    <property type="entry name" value="DUF829_TMEM53"/>
</dbReference>
<gene>
    <name evidence="1" type="ORF">OBRU01_18572</name>
</gene>
<evidence type="ECO:0000313" key="1">
    <source>
        <dbReference type="EMBL" id="KOB68543.1"/>
    </source>
</evidence>
<keyword evidence="1" id="KW-0472">Membrane</keyword>
<reference evidence="1 2" key="1">
    <citation type="journal article" date="2015" name="Genome Biol. Evol.">
        <title>The genome of winter moth (Operophtera brumata) provides a genomic perspective on sexual dimorphism and phenology.</title>
        <authorList>
            <person name="Derks M.F."/>
            <person name="Smit S."/>
            <person name="Salis L."/>
            <person name="Schijlen E."/>
            <person name="Bossers A."/>
            <person name="Mateman C."/>
            <person name="Pijl A.S."/>
            <person name="de Ridder D."/>
            <person name="Groenen M.A."/>
            <person name="Visser M.E."/>
            <person name="Megens H.J."/>
        </authorList>
    </citation>
    <scope>NUCLEOTIDE SEQUENCE [LARGE SCALE GENOMIC DNA]</scope>
    <source>
        <strain evidence="1">WM2013NL</strain>
        <tissue evidence="1">Head and thorax</tissue>
    </source>
</reference>